<accession>A0A8S9HC87</accession>
<dbReference type="PROSITE" id="PS50181">
    <property type="entry name" value="FBOX"/>
    <property type="match status" value="1"/>
</dbReference>
<dbReference type="InterPro" id="IPR001810">
    <property type="entry name" value="F-box_dom"/>
</dbReference>
<dbReference type="InterPro" id="IPR036047">
    <property type="entry name" value="F-box-like_dom_sf"/>
</dbReference>
<dbReference type="Proteomes" id="UP000712281">
    <property type="component" value="Unassembled WGS sequence"/>
</dbReference>
<dbReference type="AlphaFoldDB" id="A0A8S9HC87"/>
<reference evidence="2" key="1">
    <citation type="submission" date="2019-12" db="EMBL/GenBank/DDBJ databases">
        <title>Genome sequencing and annotation of Brassica cretica.</title>
        <authorList>
            <person name="Studholme D.J."/>
            <person name="Sarris P.F."/>
        </authorList>
    </citation>
    <scope>NUCLEOTIDE SEQUENCE</scope>
    <source>
        <strain evidence="2">PFS-001/15</strain>
        <tissue evidence="2">Leaf</tissue>
    </source>
</reference>
<dbReference type="Pfam" id="PF00646">
    <property type="entry name" value="F-box"/>
    <property type="match status" value="1"/>
</dbReference>
<comment type="caution">
    <text evidence="2">The sequence shown here is derived from an EMBL/GenBank/DDBJ whole genome shotgun (WGS) entry which is preliminary data.</text>
</comment>
<gene>
    <name evidence="2" type="ORF">F2Q68_00013269</name>
</gene>
<proteinExistence type="predicted"/>
<feature type="domain" description="F-box" evidence="1">
    <location>
        <begin position="3"/>
        <end position="49"/>
    </location>
</feature>
<evidence type="ECO:0000313" key="3">
    <source>
        <dbReference type="Proteomes" id="UP000712281"/>
    </source>
</evidence>
<organism evidence="2 3">
    <name type="scientific">Brassica cretica</name>
    <name type="common">Mustard</name>
    <dbReference type="NCBI Taxonomy" id="69181"/>
    <lineage>
        <taxon>Eukaryota</taxon>
        <taxon>Viridiplantae</taxon>
        <taxon>Streptophyta</taxon>
        <taxon>Embryophyta</taxon>
        <taxon>Tracheophyta</taxon>
        <taxon>Spermatophyta</taxon>
        <taxon>Magnoliopsida</taxon>
        <taxon>eudicotyledons</taxon>
        <taxon>Gunneridae</taxon>
        <taxon>Pentapetalae</taxon>
        <taxon>rosids</taxon>
        <taxon>malvids</taxon>
        <taxon>Brassicales</taxon>
        <taxon>Brassicaceae</taxon>
        <taxon>Brassiceae</taxon>
        <taxon>Brassica</taxon>
    </lineage>
</organism>
<evidence type="ECO:0000313" key="2">
    <source>
        <dbReference type="EMBL" id="KAF2554514.1"/>
    </source>
</evidence>
<name>A0A8S9HC87_BRACR</name>
<dbReference type="OrthoDB" id="1113372at2759"/>
<dbReference type="SUPFAM" id="SSF81383">
    <property type="entry name" value="F-box domain"/>
    <property type="match status" value="1"/>
</dbReference>
<evidence type="ECO:0000259" key="1">
    <source>
        <dbReference type="PROSITE" id="PS50181"/>
    </source>
</evidence>
<protein>
    <recommendedName>
        <fullName evidence="1">F-box domain-containing protein</fullName>
    </recommendedName>
</protein>
<sequence length="106" mass="12559">MDATSPPALPDDIIEEILLKLRVKELIRLKTLSKQCKSRIEFRSFVVRFHLDRPSLILMLGIFIRLVKHIFKCFHVSSKSDFTLCFLLFSNAPYVQRIYDLIYLER</sequence>
<dbReference type="EMBL" id="QGKW02001940">
    <property type="protein sequence ID" value="KAF2554514.1"/>
    <property type="molecule type" value="Genomic_DNA"/>
</dbReference>